<dbReference type="GO" id="GO:0005544">
    <property type="term" value="F:calcium-dependent phospholipid binding"/>
    <property type="evidence" value="ECO:0007669"/>
    <property type="project" value="TreeGrafter"/>
</dbReference>
<dbReference type="Gene3D" id="2.60.40.150">
    <property type="entry name" value="C2 domain"/>
    <property type="match status" value="2"/>
</dbReference>
<evidence type="ECO:0000256" key="1">
    <source>
        <dbReference type="SAM" id="MobiDB-lite"/>
    </source>
</evidence>
<feature type="domain" description="C2" evidence="2">
    <location>
        <begin position="237"/>
        <end position="360"/>
    </location>
</feature>
<proteinExistence type="predicted"/>
<feature type="region of interest" description="Disordered" evidence="1">
    <location>
        <begin position="79"/>
        <end position="101"/>
    </location>
</feature>
<dbReference type="Pfam" id="PF00168">
    <property type="entry name" value="C2"/>
    <property type="match status" value="2"/>
</dbReference>
<dbReference type="InterPro" id="IPR000008">
    <property type="entry name" value="C2_dom"/>
</dbReference>
<dbReference type="SUPFAM" id="SSF49562">
    <property type="entry name" value="C2 domain (Calcium/lipid-binding domain, CaLB)"/>
    <property type="match status" value="2"/>
</dbReference>
<dbReference type="PANTHER" id="PTHR10024">
    <property type="entry name" value="SYNAPTOTAGMIN"/>
    <property type="match status" value="1"/>
</dbReference>
<organism evidence="3 4">
    <name type="scientific">Globodera rostochiensis</name>
    <name type="common">Golden nematode worm</name>
    <name type="synonym">Heterodera rostochiensis</name>
    <dbReference type="NCBI Taxonomy" id="31243"/>
    <lineage>
        <taxon>Eukaryota</taxon>
        <taxon>Metazoa</taxon>
        <taxon>Ecdysozoa</taxon>
        <taxon>Nematoda</taxon>
        <taxon>Chromadorea</taxon>
        <taxon>Rhabditida</taxon>
        <taxon>Tylenchina</taxon>
        <taxon>Tylenchomorpha</taxon>
        <taxon>Tylenchoidea</taxon>
        <taxon>Heteroderidae</taxon>
        <taxon>Heteroderinae</taxon>
        <taxon>Globodera</taxon>
    </lineage>
</organism>
<dbReference type="GO" id="GO:0030276">
    <property type="term" value="F:clathrin binding"/>
    <property type="evidence" value="ECO:0007669"/>
    <property type="project" value="TreeGrafter"/>
</dbReference>
<evidence type="ECO:0000313" key="4">
    <source>
        <dbReference type="WBParaSite" id="Gr19_v10_g7742.t3"/>
    </source>
</evidence>
<sequence>MKGPVLASSAFRPPLQSASSMNVQQLNCTVSVSRSGSDAEIVADPSILGFDPSLYTNGPSSVFALSSACSGGSFSGPSSAHSAIMSAEQPSTSALSSDEQPRPRGLGLIHCTLQHFPVRKRLRVNVLKIEGLAGELRPDLEIQPFCKLLLTPGKKQQQQSVVKRGRDAEFFFDGVATEEIDSKQLQIEVCHNSAQKLQKDLEIGEVRIPLRDITQQLYTKKEVRIVEELKLFTVGKKLGKLHISTCIEREARRLTINLHKAEDLPKWGITGAPDVQIRIRMQQGNGPEAVKSSRVLKNTTTAVYKEAVMFLISIKEADLTQTKIAITVHDLSRSVTGNDIIGSVFLGELAVDKSELDQWRNTVEHLGKEFKGAHVLKGPQGQGTPEVHVLDVQDDDVHED</sequence>
<keyword evidence="3" id="KW-1185">Reference proteome</keyword>
<dbReference type="Proteomes" id="UP000887572">
    <property type="component" value="Unplaced"/>
</dbReference>
<dbReference type="GO" id="GO:0005886">
    <property type="term" value="C:plasma membrane"/>
    <property type="evidence" value="ECO:0007669"/>
    <property type="project" value="TreeGrafter"/>
</dbReference>
<dbReference type="GO" id="GO:0001786">
    <property type="term" value="F:phosphatidylserine binding"/>
    <property type="evidence" value="ECO:0007669"/>
    <property type="project" value="TreeGrafter"/>
</dbReference>
<evidence type="ECO:0000313" key="3">
    <source>
        <dbReference type="Proteomes" id="UP000887572"/>
    </source>
</evidence>
<dbReference type="PANTHER" id="PTHR10024:SF348">
    <property type="entry name" value="SYNAPTOTAGMIN-17"/>
    <property type="match status" value="1"/>
</dbReference>
<dbReference type="InterPro" id="IPR035892">
    <property type="entry name" value="C2_domain_sf"/>
</dbReference>
<name>A0A914I904_GLORO</name>
<dbReference type="WBParaSite" id="Gr19_v10_g7742.t3">
    <property type="protein sequence ID" value="Gr19_v10_g7742.t3"/>
    <property type="gene ID" value="Gr19_v10_g7742"/>
</dbReference>
<accession>A0A914I904</accession>
<dbReference type="GO" id="GO:0005509">
    <property type="term" value="F:calcium ion binding"/>
    <property type="evidence" value="ECO:0007669"/>
    <property type="project" value="TreeGrafter"/>
</dbReference>
<dbReference type="PROSITE" id="PS50004">
    <property type="entry name" value="C2"/>
    <property type="match status" value="2"/>
</dbReference>
<dbReference type="GO" id="GO:0017156">
    <property type="term" value="P:calcium-ion regulated exocytosis"/>
    <property type="evidence" value="ECO:0007669"/>
    <property type="project" value="TreeGrafter"/>
</dbReference>
<evidence type="ECO:0000259" key="2">
    <source>
        <dbReference type="PROSITE" id="PS50004"/>
    </source>
</evidence>
<feature type="compositionally biased region" description="Polar residues" evidence="1">
    <location>
        <begin position="88"/>
        <end position="98"/>
    </location>
</feature>
<dbReference type="GO" id="GO:0000149">
    <property type="term" value="F:SNARE binding"/>
    <property type="evidence" value="ECO:0007669"/>
    <property type="project" value="TreeGrafter"/>
</dbReference>
<protein>
    <submittedName>
        <fullName evidence="4">C2 domain-containing protein</fullName>
    </submittedName>
</protein>
<dbReference type="GO" id="GO:0070382">
    <property type="term" value="C:exocytic vesicle"/>
    <property type="evidence" value="ECO:0007669"/>
    <property type="project" value="TreeGrafter"/>
</dbReference>
<reference evidence="4" key="1">
    <citation type="submission" date="2022-11" db="UniProtKB">
        <authorList>
            <consortium name="WormBaseParasite"/>
        </authorList>
    </citation>
    <scope>IDENTIFICATION</scope>
</reference>
<feature type="domain" description="C2" evidence="2">
    <location>
        <begin position="103"/>
        <end position="223"/>
    </location>
</feature>
<dbReference type="AlphaFoldDB" id="A0A914I904"/>
<dbReference type="SMART" id="SM00239">
    <property type="entry name" value="C2"/>
    <property type="match status" value="2"/>
</dbReference>